<feature type="transmembrane region" description="Helical" evidence="6">
    <location>
        <begin position="259"/>
        <end position="277"/>
    </location>
</feature>
<evidence type="ECO:0000256" key="4">
    <source>
        <dbReference type="ARBA" id="ARBA00022989"/>
    </source>
</evidence>
<dbReference type="RefSeq" id="WP_128156914.1">
    <property type="nucleotide sequence ID" value="NZ_JBHSOM010000004.1"/>
</dbReference>
<feature type="domain" description="EamA" evidence="7">
    <location>
        <begin position="23"/>
        <end position="154"/>
    </location>
</feature>
<gene>
    <name evidence="8" type="ORF">EOW66_13860</name>
</gene>
<comment type="similarity">
    <text evidence="2">Belongs to the EamA transporter family.</text>
</comment>
<comment type="caution">
    <text evidence="8">The sequence shown here is derived from an EMBL/GenBank/DDBJ whole genome shotgun (WGS) entry which is preliminary data.</text>
</comment>
<feature type="transmembrane region" description="Helical" evidence="6">
    <location>
        <begin position="110"/>
        <end position="132"/>
    </location>
</feature>
<keyword evidence="3 6" id="KW-0812">Transmembrane</keyword>
<evidence type="ECO:0000256" key="6">
    <source>
        <dbReference type="SAM" id="Phobius"/>
    </source>
</evidence>
<evidence type="ECO:0000256" key="5">
    <source>
        <dbReference type="ARBA" id="ARBA00023136"/>
    </source>
</evidence>
<organism evidence="8 9">
    <name type="scientific">Paenirhodobacter huangdaonensis</name>
    <dbReference type="NCBI Taxonomy" id="2501515"/>
    <lineage>
        <taxon>Bacteria</taxon>
        <taxon>Pseudomonadati</taxon>
        <taxon>Pseudomonadota</taxon>
        <taxon>Alphaproteobacteria</taxon>
        <taxon>Rhodobacterales</taxon>
        <taxon>Rhodobacter group</taxon>
        <taxon>Paenirhodobacter</taxon>
    </lineage>
</organism>
<evidence type="ECO:0000313" key="9">
    <source>
        <dbReference type="Proteomes" id="UP000288071"/>
    </source>
</evidence>
<evidence type="ECO:0000256" key="3">
    <source>
        <dbReference type="ARBA" id="ARBA00022692"/>
    </source>
</evidence>
<feature type="transmembrane region" description="Helical" evidence="6">
    <location>
        <begin position="195"/>
        <end position="214"/>
    </location>
</feature>
<evidence type="ECO:0000256" key="1">
    <source>
        <dbReference type="ARBA" id="ARBA00004141"/>
    </source>
</evidence>
<keyword evidence="9" id="KW-1185">Reference proteome</keyword>
<feature type="transmembrane region" description="Helical" evidence="6">
    <location>
        <begin position="21"/>
        <end position="43"/>
    </location>
</feature>
<feature type="transmembrane region" description="Helical" evidence="6">
    <location>
        <begin position="49"/>
        <end position="70"/>
    </location>
</feature>
<feature type="transmembrane region" description="Helical" evidence="6">
    <location>
        <begin position="226"/>
        <end position="247"/>
    </location>
</feature>
<feature type="domain" description="EamA" evidence="7">
    <location>
        <begin position="164"/>
        <end position="300"/>
    </location>
</feature>
<evidence type="ECO:0000313" key="8">
    <source>
        <dbReference type="EMBL" id="RWR50714.1"/>
    </source>
</evidence>
<accession>A0A3S3PER0</accession>
<dbReference type="EMBL" id="SAVA01000008">
    <property type="protein sequence ID" value="RWR50714.1"/>
    <property type="molecule type" value="Genomic_DNA"/>
</dbReference>
<keyword evidence="4 6" id="KW-1133">Transmembrane helix</keyword>
<dbReference type="SUPFAM" id="SSF103481">
    <property type="entry name" value="Multidrug resistance efflux transporter EmrE"/>
    <property type="match status" value="2"/>
</dbReference>
<comment type="subcellular location">
    <subcellularLocation>
        <location evidence="1">Membrane</location>
        <topology evidence="1">Multi-pass membrane protein</topology>
    </subcellularLocation>
</comment>
<feature type="transmembrane region" description="Helical" evidence="6">
    <location>
        <begin position="139"/>
        <end position="157"/>
    </location>
</feature>
<dbReference type="Proteomes" id="UP000288071">
    <property type="component" value="Unassembled WGS sequence"/>
</dbReference>
<dbReference type="Pfam" id="PF00892">
    <property type="entry name" value="EamA"/>
    <property type="match status" value="2"/>
</dbReference>
<dbReference type="InterPro" id="IPR050638">
    <property type="entry name" value="AA-Vitamin_Transporters"/>
</dbReference>
<dbReference type="InterPro" id="IPR000620">
    <property type="entry name" value="EamA_dom"/>
</dbReference>
<feature type="transmembrane region" description="Helical" evidence="6">
    <location>
        <begin position="163"/>
        <end position="183"/>
    </location>
</feature>
<protein>
    <submittedName>
        <fullName evidence="8">EamA/RhaT family transporter</fullName>
    </submittedName>
</protein>
<proteinExistence type="inferred from homology"/>
<dbReference type="GO" id="GO:0016020">
    <property type="term" value="C:membrane"/>
    <property type="evidence" value="ECO:0007669"/>
    <property type="project" value="UniProtKB-SubCell"/>
</dbReference>
<dbReference type="AlphaFoldDB" id="A0A3S3PER0"/>
<dbReference type="PANTHER" id="PTHR32322">
    <property type="entry name" value="INNER MEMBRANE TRANSPORTER"/>
    <property type="match status" value="1"/>
</dbReference>
<feature type="transmembrane region" description="Helical" evidence="6">
    <location>
        <begin position="283"/>
        <end position="305"/>
    </location>
</feature>
<evidence type="ECO:0000259" key="7">
    <source>
        <dbReference type="Pfam" id="PF00892"/>
    </source>
</evidence>
<reference evidence="8" key="2">
    <citation type="submission" date="2019-01" db="EMBL/GenBank/DDBJ databases">
        <authorList>
            <person name="Li Y."/>
        </authorList>
    </citation>
    <scope>NUCLEOTIDE SEQUENCE [LARGE SCALE GENOMIC DNA]</scope>
    <source>
        <strain evidence="8">CGMCC 1.12963</strain>
    </source>
</reference>
<keyword evidence="5 6" id="KW-0472">Membrane</keyword>
<sequence>MSVTDLAESPPPEIRRAEGSAFALSALAAVFWGSNFEATRIVLHELPPWTAAAGRFVFAALGILLWLRLAEGPGLQALRRNALAFLVLGVVGVAGFNAALFLGMQSSSPVTAALIMGTSPLTTNLLEALIGGRWPSRRALFGMAISLVGVALTVGAFSGARFASGDLLIFAGSLAWAFYTIGCRRWVRAASPLETSAWTMLAGAAALLIAAFTLEDPLAIAATASATAWGATLWMALIGSVLAYLFWQVGIAVRGPAATSVLFNLVPVSALLIAAAFGRMPHLTQVAGVAVAIFGVLLASGRLSLRPRAQ</sequence>
<name>A0A3S3PER0_9RHOB</name>
<feature type="transmembrane region" description="Helical" evidence="6">
    <location>
        <begin position="82"/>
        <end position="104"/>
    </location>
</feature>
<evidence type="ECO:0000256" key="2">
    <source>
        <dbReference type="ARBA" id="ARBA00007362"/>
    </source>
</evidence>
<dbReference type="InterPro" id="IPR037185">
    <property type="entry name" value="EmrE-like"/>
</dbReference>
<dbReference type="PANTHER" id="PTHR32322:SF2">
    <property type="entry name" value="EAMA DOMAIN-CONTAINING PROTEIN"/>
    <property type="match status" value="1"/>
</dbReference>
<reference evidence="8" key="1">
    <citation type="submission" date="2019-01" db="EMBL/GenBank/DDBJ databases">
        <title>Sinorhodobacter populi sp. nov. isolated from the symptomatic bark tissue of Populus euramericana canker.</title>
        <authorList>
            <person name="Xu G."/>
        </authorList>
    </citation>
    <scope>NUCLEOTIDE SEQUENCE [LARGE SCALE GENOMIC DNA]</scope>
    <source>
        <strain evidence="8">CGMCC 1.12963</strain>
    </source>
</reference>